<evidence type="ECO:0000256" key="3">
    <source>
        <dbReference type="ARBA" id="ARBA00023125"/>
    </source>
</evidence>
<dbReference type="EMBL" id="JAUSQU010000001">
    <property type="protein sequence ID" value="MDP9842996.1"/>
    <property type="molecule type" value="Genomic_DNA"/>
</dbReference>
<organism evidence="6 7">
    <name type="scientific">Streptosporangium lutulentum</name>
    <dbReference type="NCBI Taxonomy" id="1461250"/>
    <lineage>
        <taxon>Bacteria</taxon>
        <taxon>Bacillati</taxon>
        <taxon>Actinomycetota</taxon>
        <taxon>Actinomycetes</taxon>
        <taxon>Streptosporangiales</taxon>
        <taxon>Streptosporangiaceae</taxon>
        <taxon>Streptosporangium</taxon>
    </lineage>
</organism>
<dbReference type="Pfam" id="PF00126">
    <property type="entry name" value="HTH_1"/>
    <property type="match status" value="1"/>
</dbReference>
<sequence length="330" mass="36418">MSNSRHNADNNQELFMELDLGAIRTFLAVVDDGHFTEAAARVGMSQQAVSKRIAKLEGDLGVPLLIRSRTGVRPTTDGEAFLPHARALISLADQAAAMLRARRRPLRVDVLGRDSASIDMVRAFYEDSDVDVDIVVSRGAVPRVSALTGGSVDAAFGRTTGALPPGIARVPACLEPIPILVGRRHRLARRKRVRMEELSGLTAWMPGNAGDSEWADYYRLLSAEFGVQIDSSGPFFGRDHIMERVAASPDLITFGNKRQYPVSPDVVEITITDPMPVYPWFLMWHEANRHPSLPLLIAHIKDRYRPFAGPGRWLPDPDRSLFPADPEPAL</sequence>
<dbReference type="InterPro" id="IPR036390">
    <property type="entry name" value="WH_DNA-bd_sf"/>
</dbReference>
<evidence type="ECO:0000313" key="6">
    <source>
        <dbReference type="EMBL" id="MDP9842996.1"/>
    </source>
</evidence>
<evidence type="ECO:0000256" key="2">
    <source>
        <dbReference type="ARBA" id="ARBA00023015"/>
    </source>
</evidence>
<proteinExistence type="inferred from homology"/>
<dbReference type="InterPro" id="IPR005119">
    <property type="entry name" value="LysR_subst-bd"/>
</dbReference>
<feature type="domain" description="HTH lysR-type" evidence="5">
    <location>
        <begin position="18"/>
        <end position="75"/>
    </location>
</feature>
<keyword evidence="4" id="KW-0804">Transcription</keyword>
<keyword evidence="3 6" id="KW-0238">DNA-binding</keyword>
<gene>
    <name evidence="6" type="ORF">J2853_002207</name>
</gene>
<dbReference type="Proteomes" id="UP001225356">
    <property type="component" value="Unassembled WGS sequence"/>
</dbReference>
<dbReference type="PANTHER" id="PTHR30346">
    <property type="entry name" value="TRANSCRIPTIONAL DUAL REGULATOR HCAR-RELATED"/>
    <property type="match status" value="1"/>
</dbReference>
<name>A0ABT9Q8C1_9ACTN</name>
<evidence type="ECO:0000256" key="1">
    <source>
        <dbReference type="ARBA" id="ARBA00009437"/>
    </source>
</evidence>
<dbReference type="PRINTS" id="PR00039">
    <property type="entry name" value="HTHLYSR"/>
</dbReference>
<evidence type="ECO:0000313" key="7">
    <source>
        <dbReference type="Proteomes" id="UP001225356"/>
    </source>
</evidence>
<protein>
    <submittedName>
        <fullName evidence="6">DNA-binding transcriptional LysR family regulator</fullName>
    </submittedName>
</protein>
<dbReference type="InterPro" id="IPR000847">
    <property type="entry name" value="LysR_HTH_N"/>
</dbReference>
<keyword evidence="7" id="KW-1185">Reference proteome</keyword>
<evidence type="ECO:0000259" key="5">
    <source>
        <dbReference type="PROSITE" id="PS50931"/>
    </source>
</evidence>
<dbReference type="InterPro" id="IPR036388">
    <property type="entry name" value="WH-like_DNA-bd_sf"/>
</dbReference>
<reference evidence="6 7" key="1">
    <citation type="submission" date="2023-07" db="EMBL/GenBank/DDBJ databases">
        <title>Sequencing the genomes of 1000 actinobacteria strains.</title>
        <authorList>
            <person name="Klenk H.-P."/>
        </authorList>
    </citation>
    <scope>NUCLEOTIDE SEQUENCE [LARGE SCALE GENOMIC DNA]</scope>
    <source>
        <strain evidence="6 7">DSM 46740</strain>
    </source>
</reference>
<dbReference type="PROSITE" id="PS50931">
    <property type="entry name" value="HTH_LYSR"/>
    <property type="match status" value="1"/>
</dbReference>
<evidence type="ECO:0000256" key="4">
    <source>
        <dbReference type="ARBA" id="ARBA00023163"/>
    </source>
</evidence>
<dbReference type="SUPFAM" id="SSF53850">
    <property type="entry name" value="Periplasmic binding protein-like II"/>
    <property type="match status" value="1"/>
</dbReference>
<dbReference type="Gene3D" id="1.10.10.10">
    <property type="entry name" value="Winged helix-like DNA-binding domain superfamily/Winged helix DNA-binding domain"/>
    <property type="match status" value="1"/>
</dbReference>
<dbReference type="Gene3D" id="3.40.190.10">
    <property type="entry name" value="Periplasmic binding protein-like II"/>
    <property type="match status" value="2"/>
</dbReference>
<comment type="caution">
    <text evidence="6">The sequence shown here is derived from an EMBL/GenBank/DDBJ whole genome shotgun (WGS) entry which is preliminary data.</text>
</comment>
<dbReference type="Pfam" id="PF03466">
    <property type="entry name" value="LysR_substrate"/>
    <property type="match status" value="1"/>
</dbReference>
<accession>A0ABT9Q8C1</accession>
<dbReference type="RefSeq" id="WP_307556895.1">
    <property type="nucleotide sequence ID" value="NZ_JAUSQU010000001.1"/>
</dbReference>
<dbReference type="GO" id="GO:0003677">
    <property type="term" value="F:DNA binding"/>
    <property type="evidence" value="ECO:0007669"/>
    <property type="project" value="UniProtKB-KW"/>
</dbReference>
<dbReference type="SUPFAM" id="SSF46785">
    <property type="entry name" value="Winged helix' DNA-binding domain"/>
    <property type="match status" value="1"/>
</dbReference>
<dbReference type="PANTHER" id="PTHR30346:SF0">
    <property type="entry name" value="HCA OPERON TRANSCRIPTIONAL ACTIVATOR HCAR"/>
    <property type="match status" value="1"/>
</dbReference>
<keyword evidence="2" id="KW-0805">Transcription regulation</keyword>
<comment type="similarity">
    <text evidence="1">Belongs to the LysR transcriptional regulatory family.</text>
</comment>